<comment type="caution">
    <text evidence="1">The sequence shown here is derived from an EMBL/GenBank/DDBJ whole genome shotgun (WGS) entry which is preliminary data.</text>
</comment>
<proteinExistence type="predicted"/>
<dbReference type="EMBL" id="SPUK01000005">
    <property type="protein sequence ID" value="TQV97303.1"/>
    <property type="molecule type" value="Genomic_DNA"/>
</dbReference>
<reference evidence="1 2" key="1">
    <citation type="journal article" date="2019" name="Appl. Microbiol. Biotechnol.">
        <title>Genome sequence of Isaria javanica and comparative genome analysis insights into family S53 peptidase evolution in fungal entomopathogens.</title>
        <authorList>
            <person name="Lin R."/>
            <person name="Zhang X."/>
            <person name="Xin B."/>
            <person name="Zou M."/>
            <person name="Gao Y."/>
            <person name="Qin F."/>
            <person name="Hu Q."/>
            <person name="Xie B."/>
            <person name="Cheng X."/>
        </authorList>
    </citation>
    <scope>NUCLEOTIDE SEQUENCE [LARGE SCALE GENOMIC DNA]</scope>
    <source>
        <strain evidence="1 2">IJ1G</strain>
    </source>
</reference>
<dbReference type="OrthoDB" id="10525982at2759"/>
<dbReference type="AlphaFoldDB" id="A0A545V6H8"/>
<dbReference type="Proteomes" id="UP000315783">
    <property type="component" value="Unassembled WGS sequence"/>
</dbReference>
<protein>
    <submittedName>
        <fullName evidence="1">Uncharacterized protein</fullName>
    </submittedName>
</protein>
<gene>
    <name evidence="1" type="ORF">IF1G_04543</name>
</gene>
<evidence type="ECO:0000313" key="1">
    <source>
        <dbReference type="EMBL" id="TQV97303.1"/>
    </source>
</evidence>
<keyword evidence="2" id="KW-1185">Reference proteome</keyword>
<evidence type="ECO:0000313" key="2">
    <source>
        <dbReference type="Proteomes" id="UP000315783"/>
    </source>
</evidence>
<sequence>MSGFGQDDSETHLFRASAALASHPPDYDTAMRHAQSACDACDRLFPNGALMQLYLALRWEQHAAAQIAGCGGGGGGGRDDWQSSLVAVHTSFEAYRLAGRHGGEGSWVKRAGERGVQRLMSLGVECL</sequence>
<organism evidence="1 2">
    <name type="scientific">Cordyceps javanica</name>
    <dbReference type="NCBI Taxonomy" id="43265"/>
    <lineage>
        <taxon>Eukaryota</taxon>
        <taxon>Fungi</taxon>
        <taxon>Dikarya</taxon>
        <taxon>Ascomycota</taxon>
        <taxon>Pezizomycotina</taxon>
        <taxon>Sordariomycetes</taxon>
        <taxon>Hypocreomycetidae</taxon>
        <taxon>Hypocreales</taxon>
        <taxon>Cordycipitaceae</taxon>
        <taxon>Cordyceps</taxon>
    </lineage>
</organism>
<name>A0A545V6H8_9HYPO</name>
<accession>A0A545V6H8</accession>